<comment type="similarity">
    <text evidence="9 10">Belongs to the thiamine-phosphate synthase family.</text>
</comment>
<evidence type="ECO:0000256" key="7">
    <source>
        <dbReference type="ARBA" id="ARBA00047851"/>
    </source>
</evidence>
<feature type="binding site" evidence="9">
    <location>
        <position position="89"/>
    </location>
    <ligand>
        <name>Mg(2+)</name>
        <dbReference type="ChEBI" id="CHEBI:18420"/>
    </ligand>
</feature>
<dbReference type="GO" id="GO:0000287">
    <property type="term" value="F:magnesium ion binding"/>
    <property type="evidence" value="ECO:0007669"/>
    <property type="project" value="UniProtKB-UniRule"/>
</dbReference>
<dbReference type="FunFam" id="3.20.20.70:FF:000096">
    <property type="entry name" value="Thiamine-phosphate synthase"/>
    <property type="match status" value="1"/>
</dbReference>
<dbReference type="Gene3D" id="3.20.20.70">
    <property type="entry name" value="Aldolase class I"/>
    <property type="match status" value="1"/>
</dbReference>
<feature type="binding site" evidence="9">
    <location>
        <position position="108"/>
    </location>
    <ligand>
        <name>4-amino-2-methyl-5-(diphosphooxymethyl)pyrimidine</name>
        <dbReference type="ChEBI" id="CHEBI:57841"/>
    </ligand>
</feature>
<evidence type="ECO:0000256" key="4">
    <source>
        <dbReference type="ARBA" id="ARBA00022842"/>
    </source>
</evidence>
<name>A0A239CZQ7_9FIRM</name>
<comment type="pathway">
    <text evidence="1 9 11">Cofactor biosynthesis; thiamine diphosphate biosynthesis; thiamine phosphate from 4-amino-2-methyl-5-diphosphomethylpyrimidine and 4-methyl-5-(2-phosphoethyl)-thiazole: step 1/1.</text>
</comment>
<evidence type="ECO:0000256" key="5">
    <source>
        <dbReference type="ARBA" id="ARBA00022977"/>
    </source>
</evidence>
<dbReference type="GO" id="GO:0009228">
    <property type="term" value="P:thiamine biosynthetic process"/>
    <property type="evidence" value="ECO:0007669"/>
    <property type="project" value="UniProtKB-KW"/>
</dbReference>
<dbReference type="SUPFAM" id="SSF51391">
    <property type="entry name" value="Thiamin phosphate synthase"/>
    <property type="match status" value="1"/>
</dbReference>
<dbReference type="NCBIfam" id="TIGR00693">
    <property type="entry name" value="thiE"/>
    <property type="match status" value="1"/>
</dbReference>
<evidence type="ECO:0000313" key="14">
    <source>
        <dbReference type="Proteomes" id="UP000198304"/>
    </source>
</evidence>
<evidence type="ECO:0000313" key="13">
    <source>
        <dbReference type="EMBL" id="SNS25111.1"/>
    </source>
</evidence>
<accession>A0A239CZQ7</accession>
<feature type="binding site" evidence="9">
    <location>
        <position position="69"/>
    </location>
    <ligand>
        <name>4-amino-2-methyl-5-(diphosphooxymethyl)pyrimidine</name>
        <dbReference type="ChEBI" id="CHEBI:57841"/>
    </ligand>
</feature>
<feature type="binding site" evidence="9">
    <location>
        <begin position="185"/>
        <end position="186"/>
    </location>
    <ligand>
        <name>2-[(2R,5Z)-2-carboxy-4-methylthiazol-5(2H)-ylidene]ethyl phosphate</name>
        <dbReference type="ChEBI" id="CHEBI:62899"/>
    </ligand>
</feature>
<evidence type="ECO:0000256" key="8">
    <source>
        <dbReference type="ARBA" id="ARBA00047883"/>
    </source>
</evidence>
<comment type="catalytic activity">
    <reaction evidence="6 9 10">
        <text>4-methyl-5-(2-phosphooxyethyl)-thiazole + 4-amino-2-methyl-5-(diphosphooxymethyl)pyrimidine + H(+) = thiamine phosphate + diphosphate</text>
        <dbReference type="Rhea" id="RHEA:22328"/>
        <dbReference type="ChEBI" id="CHEBI:15378"/>
        <dbReference type="ChEBI" id="CHEBI:33019"/>
        <dbReference type="ChEBI" id="CHEBI:37575"/>
        <dbReference type="ChEBI" id="CHEBI:57841"/>
        <dbReference type="ChEBI" id="CHEBI:58296"/>
        <dbReference type="EC" id="2.5.1.3"/>
    </reaction>
</comment>
<feature type="binding site" evidence="9">
    <location>
        <position position="165"/>
    </location>
    <ligand>
        <name>2-[(2R,5Z)-2-carboxy-4-methylthiazol-5(2H)-ylidene]ethyl phosphate</name>
        <dbReference type="ChEBI" id="CHEBI:62899"/>
    </ligand>
</feature>
<feature type="binding site" evidence="9">
    <location>
        <begin position="37"/>
        <end position="41"/>
    </location>
    <ligand>
        <name>4-amino-2-methyl-5-(diphosphooxymethyl)pyrimidine</name>
        <dbReference type="ChEBI" id="CHEBI:57841"/>
    </ligand>
</feature>
<comment type="catalytic activity">
    <reaction evidence="8 9 10">
        <text>2-[(2R,5Z)-2-carboxy-4-methylthiazol-5(2H)-ylidene]ethyl phosphate + 4-amino-2-methyl-5-(diphosphooxymethyl)pyrimidine + 2 H(+) = thiamine phosphate + CO2 + diphosphate</text>
        <dbReference type="Rhea" id="RHEA:47844"/>
        <dbReference type="ChEBI" id="CHEBI:15378"/>
        <dbReference type="ChEBI" id="CHEBI:16526"/>
        <dbReference type="ChEBI" id="CHEBI:33019"/>
        <dbReference type="ChEBI" id="CHEBI:37575"/>
        <dbReference type="ChEBI" id="CHEBI:57841"/>
        <dbReference type="ChEBI" id="CHEBI:62899"/>
        <dbReference type="EC" id="2.5.1.3"/>
    </reaction>
</comment>
<sequence length="209" mass="22559">MAIDYSLYLITDRLLVGDKDFFDAITYALNGGVTLLQVREKNIDSKNFYNIALKLKQIAREFNVPLIVNDRLDIALAIDADGLHIGQNDLPIDVVRSILGKDKILGYSASNVEEALYGEKMGADYIGAGAVFATGSKLDAGDAIGLKGLKEIVEHVHIPVVGIGGISINNLSEIKAVGAEGISLISGILSQKDTYKAAKELIQQWKKKS</sequence>
<dbReference type="PANTHER" id="PTHR20857">
    <property type="entry name" value="THIAMINE-PHOSPHATE PYROPHOSPHORYLASE"/>
    <property type="match status" value="1"/>
</dbReference>
<dbReference type="Pfam" id="PF02581">
    <property type="entry name" value="TMP-TENI"/>
    <property type="match status" value="1"/>
</dbReference>
<comment type="catalytic activity">
    <reaction evidence="7 9 10">
        <text>2-(2-carboxy-4-methylthiazol-5-yl)ethyl phosphate + 4-amino-2-methyl-5-(diphosphooxymethyl)pyrimidine + 2 H(+) = thiamine phosphate + CO2 + diphosphate</text>
        <dbReference type="Rhea" id="RHEA:47848"/>
        <dbReference type="ChEBI" id="CHEBI:15378"/>
        <dbReference type="ChEBI" id="CHEBI:16526"/>
        <dbReference type="ChEBI" id="CHEBI:33019"/>
        <dbReference type="ChEBI" id="CHEBI:37575"/>
        <dbReference type="ChEBI" id="CHEBI:57841"/>
        <dbReference type="ChEBI" id="CHEBI:62890"/>
        <dbReference type="EC" id="2.5.1.3"/>
    </reaction>
</comment>
<dbReference type="GO" id="GO:0004789">
    <property type="term" value="F:thiamine-phosphate diphosphorylase activity"/>
    <property type="evidence" value="ECO:0007669"/>
    <property type="project" value="UniProtKB-UniRule"/>
</dbReference>
<dbReference type="Proteomes" id="UP000198304">
    <property type="component" value="Unassembled WGS sequence"/>
</dbReference>
<protein>
    <recommendedName>
        <fullName evidence="9">Thiamine-phosphate synthase</fullName>
        <shortName evidence="9">TP synthase</shortName>
        <shortName evidence="9">TPS</shortName>
        <ecNumber evidence="9">2.5.1.3</ecNumber>
    </recommendedName>
    <alternativeName>
        <fullName evidence="9">Thiamine-phosphate pyrophosphorylase</fullName>
        <shortName evidence="9">TMP pyrophosphorylase</shortName>
        <shortName evidence="9">TMP-PPase</shortName>
    </alternativeName>
</protein>
<feature type="binding site" evidence="9">
    <location>
        <position position="137"/>
    </location>
    <ligand>
        <name>4-amino-2-methyl-5-(diphosphooxymethyl)pyrimidine</name>
        <dbReference type="ChEBI" id="CHEBI:57841"/>
    </ligand>
</feature>
<dbReference type="GO" id="GO:0009229">
    <property type="term" value="P:thiamine diphosphate biosynthetic process"/>
    <property type="evidence" value="ECO:0007669"/>
    <property type="project" value="UniProtKB-UniRule"/>
</dbReference>
<dbReference type="PANTHER" id="PTHR20857:SF23">
    <property type="entry name" value="THIAMINE BIOSYNTHETIC BIFUNCTIONAL ENZYME"/>
    <property type="match status" value="1"/>
</dbReference>
<organism evidence="13 14">
    <name type="scientific">Anaerovirgula multivorans</name>
    <dbReference type="NCBI Taxonomy" id="312168"/>
    <lineage>
        <taxon>Bacteria</taxon>
        <taxon>Bacillati</taxon>
        <taxon>Bacillota</taxon>
        <taxon>Clostridia</taxon>
        <taxon>Peptostreptococcales</taxon>
        <taxon>Natronincolaceae</taxon>
        <taxon>Anaerovirgula</taxon>
    </lineage>
</organism>
<evidence type="ECO:0000256" key="6">
    <source>
        <dbReference type="ARBA" id="ARBA00047334"/>
    </source>
</evidence>
<dbReference type="HAMAP" id="MF_00097">
    <property type="entry name" value="TMP_synthase"/>
    <property type="match status" value="1"/>
</dbReference>
<keyword evidence="5 9" id="KW-0784">Thiamine biosynthesis</keyword>
<dbReference type="EMBL" id="FZOJ01000006">
    <property type="protein sequence ID" value="SNS25111.1"/>
    <property type="molecule type" value="Genomic_DNA"/>
</dbReference>
<dbReference type="GO" id="GO:0005737">
    <property type="term" value="C:cytoplasm"/>
    <property type="evidence" value="ECO:0007669"/>
    <property type="project" value="TreeGrafter"/>
</dbReference>
<keyword evidence="14" id="KW-1185">Reference proteome</keyword>
<evidence type="ECO:0000256" key="2">
    <source>
        <dbReference type="ARBA" id="ARBA00022679"/>
    </source>
</evidence>
<dbReference type="CDD" id="cd00564">
    <property type="entry name" value="TMP_TenI"/>
    <property type="match status" value="1"/>
</dbReference>
<proteinExistence type="inferred from homology"/>
<evidence type="ECO:0000256" key="1">
    <source>
        <dbReference type="ARBA" id="ARBA00005165"/>
    </source>
</evidence>
<feature type="binding site" evidence="9">
    <location>
        <begin position="134"/>
        <end position="136"/>
    </location>
    <ligand>
        <name>2-[(2R,5Z)-2-carboxy-4-methylthiazol-5(2H)-ylidene]ethyl phosphate</name>
        <dbReference type="ChEBI" id="CHEBI:62899"/>
    </ligand>
</feature>
<keyword evidence="2 9" id="KW-0808">Transferase</keyword>
<reference evidence="14" key="1">
    <citation type="submission" date="2017-06" db="EMBL/GenBank/DDBJ databases">
        <authorList>
            <person name="Varghese N."/>
            <person name="Submissions S."/>
        </authorList>
    </citation>
    <scope>NUCLEOTIDE SEQUENCE [LARGE SCALE GENOMIC DNA]</scope>
    <source>
        <strain evidence="14">SCA</strain>
    </source>
</reference>
<evidence type="ECO:0000256" key="10">
    <source>
        <dbReference type="RuleBase" id="RU003826"/>
    </source>
</evidence>
<dbReference type="UniPathway" id="UPA00060">
    <property type="reaction ID" value="UER00141"/>
</dbReference>
<dbReference type="EC" id="2.5.1.3" evidence="9"/>
<comment type="function">
    <text evidence="9">Condenses 4-methyl-5-(beta-hydroxyethyl)thiazole monophosphate (THZ-P) and 2-methyl-4-amino-5-hydroxymethyl pyrimidine pyrophosphate (HMP-PP) to form thiamine monophosphate (TMP).</text>
</comment>
<dbReference type="RefSeq" id="WP_089282460.1">
    <property type="nucleotide sequence ID" value="NZ_FZOJ01000006.1"/>
</dbReference>
<dbReference type="OrthoDB" id="9812206at2"/>
<feature type="binding site" evidence="9">
    <location>
        <position position="70"/>
    </location>
    <ligand>
        <name>Mg(2+)</name>
        <dbReference type="ChEBI" id="CHEBI:18420"/>
    </ligand>
</feature>
<evidence type="ECO:0000256" key="11">
    <source>
        <dbReference type="RuleBase" id="RU004253"/>
    </source>
</evidence>
<comment type="cofactor">
    <cofactor evidence="9">
        <name>Mg(2+)</name>
        <dbReference type="ChEBI" id="CHEBI:18420"/>
    </cofactor>
    <text evidence="9">Binds 1 Mg(2+) ion per subunit.</text>
</comment>
<feature type="domain" description="Thiamine phosphate synthase/TenI" evidence="12">
    <location>
        <begin position="7"/>
        <end position="188"/>
    </location>
</feature>
<dbReference type="InterPro" id="IPR022998">
    <property type="entry name" value="ThiamineP_synth_TenI"/>
</dbReference>
<evidence type="ECO:0000256" key="3">
    <source>
        <dbReference type="ARBA" id="ARBA00022723"/>
    </source>
</evidence>
<evidence type="ECO:0000256" key="9">
    <source>
        <dbReference type="HAMAP-Rule" id="MF_00097"/>
    </source>
</evidence>
<dbReference type="AlphaFoldDB" id="A0A239CZQ7"/>
<dbReference type="InterPro" id="IPR013785">
    <property type="entry name" value="Aldolase_TIM"/>
</dbReference>
<evidence type="ECO:0000259" key="12">
    <source>
        <dbReference type="Pfam" id="PF02581"/>
    </source>
</evidence>
<gene>
    <name evidence="9" type="primary">thiE</name>
    <name evidence="13" type="ORF">SAMN05446037_1006227</name>
</gene>
<keyword evidence="4 9" id="KW-0460">Magnesium</keyword>
<dbReference type="InterPro" id="IPR036206">
    <property type="entry name" value="ThiamineP_synth_sf"/>
</dbReference>
<dbReference type="InterPro" id="IPR034291">
    <property type="entry name" value="TMP_synthase"/>
</dbReference>
<keyword evidence="3 9" id="KW-0479">Metal-binding</keyword>